<dbReference type="PROSITE" id="PS51352">
    <property type="entry name" value="THIOREDOXIN_2"/>
    <property type="match status" value="1"/>
</dbReference>
<evidence type="ECO:0000256" key="3">
    <source>
        <dbReference type="ARBA" id="ARBA00023157"/>
    </source>
</evidence>
<dbReference type="InterPro" id="IPR013740">
    <property type="entry name" value="Redoxin"/>
</dbReference>
<keyword evidence="3" id="KW-1015">Disulfide bond</keyword>
<keyword evidence="4" id="KW-0676">Redox-active center</keyword>
<comment type="subcellular location">
    <subcellularLocation>
        <location evidence="1">Cell envelope</location>
    </subcellularLocation>
</comment>
<evidence type="ECO:0000256" key="5">
    <source>
        <dbReference type="SAM" id="SignalP"/>
    </source>
</evidence>
<evidence type="ECO:0000256" key="4">
    <source>
        <dbReference type="ARBA" id="ARBA00023284"/>
    </source>
</evidence>
<keyword evidence="8" id="KW-1185">Reference proteome</keyword>
<dbReference type="GO" id="GO:0017004">
    <property type="term" value="P:cytochrome complex assembly"/>
    <property type="evidence" value="ECO:0007669"/>
    <property type="project" value="UniProtKB-KW"/>
</dbReference>
<sequence length="486" mass="53664">MLFPALRPRSCRFLLGFILLLLHAGFAGAAPLTVVSGHIDHPAGARVALFIGRHPVTNAPLRSSWAELDAAGNFQLTIPDLPFSQIVEFAHGGETAELFLTPGDQLQLSVDAGEFDETLHFTGSGANANNYLVAYFLRFEDIPLPTTPPAPRPEGPGKPWRTPQQEIRLSDSLNQIARTFLRDYAAKYPLPTDFSRYARDYIIFESAAGSLWYPYLRRKREGNPSLAAPDFVFDNLRKVPSLDSAMRRNSGGWNAIVECYEMAVLWNATPPVTAQTLPTQLTAHFGRTHTRDVMMARYCMVQLNRAGPGQAQPFIQALQRMTSDTLLLGPVQRMYQRKLKFSGGQPAPDFTLRDATGKEVRLSDFRGKVVYLDFWASWCGPCLLEMPASARLREKFAGKDVVFLYVSVDTKEEAWKAALAKPGLTGANAHHGWAQGFETPAAKAYSVESIPAYFIIDRQGRLQKGPAPRPSAGQATIDALNIALGK</sequence>
<name>A0A328BGN2_9BACT</name>
<keyword evidence="5" id="KW-0732">Signal</keyword>
<feature type="chain" id="PRO_5016289570" description="Thioredoxin domain-containing protein" evidence="5">
    <location>
        <begin position="30"/>
        <end position="486"/>
    </location>
</feature>
<dbReference type="SUPFAM" id="SSF52833">
    <property type="entry name" value="Thioredoxin-like"/>
    <property type="match status" value="1"/>
</dbReference>
<dbReference type="OrthoDB" id="6399635at2"/>
<dbReference type="InterPro" id="IPR013766">
    <property type="entry name" value="Thioredoxin_domain"/>
</dbReference>
<evidence type="ECO:0000313" key="8">
    <source>
        <dbReference type="Proteomes" id="UP000248553"/>
    </source>
</evidence>
<dbReference type="PANTHER" id="PTHR42852:SF6">
    <property type="entry name" value="THIOL:DISULFIDE INTERCHANGE PROTEIN DSBE"/>
    <property type="match status" value="1"/>
</dbReference>
<dbReference type="InterPro" id="IPR036249">
    <property type="entry name" value="Thioredoxin-like_sf"/>
</dbReference>
<comment type="caution">
    <text evidence="7">The sequence shown here is derived from an EMBL/GenBank/DDBJ whole genome shotgun (WGS) entry which is preliminary data.</text>
</comment>
<dbReference type="CDD" id="cd02966">
    <property type="entry name" value="TlpA_like_family"/>
    <property type="match status" value="1"/>
</dbReference>
<dbReference type="InterPro" id="IPR050553">
    <property type="entry name" value="Thioredoxin_ResA/DsbE_sf"/>
</dbReference>
<dbReference type="Pfam" id="PF08534">
    <property type="entry name" value="Redoxin"/>
    <property type="match status" value="1"/>
</dbReference>
<evidence type="ECO:0000256" key="1">
    <source>
        <dbReference type="ARBA" id="ARBA00004196"/>
    </source>
</evidence>
<evidence type="ECO:0000313" key="7">
    <source>
        <dbReference type="EMBL" id="RAK66672.1"/>
    </source>
</evidence>
<proteinExistence type="predicted"/>
<protein>
    <recommendedName>
        <fullName evidence="6">Thioredoxin domain-containing protein</fullName>
    </recommendedName>
</protein>
<evidence type="ECO:0000256" key="2">
    <source>
        <dbReference type="ARBA" id="ARBA00022748"/>
    </source>
</evidence>
<dbReference type="EMBL" id="QHKM01000003">
    <property type="protein sequence ID" value="RAK66672.1"/>
    <property type="molecule type" value="Genomic_DNA"/>
</dbReference>
<feature type="domain" description="Thioredoxin" evidence="6">
    <location>
        <begin position="341"/>
        <end position="485"/>
    </location>
</feature>
<dbReference type="PANTHER" id="PTHR42852">
    <property type="entry name" value="THIOL:DISULFIDE INTERCHANGE PROTEIN DSBE"/>
    <property type="match status" value="1"/>
</dbReference>
<dbReference type="AlphaFoldDB" id="A0A328BGN2"/>
<accession>A0A328BGN2</accession>
<gene>
    <name evidence="7" type="ORF">DLM85_10655</name>
</gene>
<dbReference type="GO" id="GO:0016491">
    <property type="term" value="F:oxidoreductase activity"/>
    <property type="evidence" value="ECO:0007669"/>
    <property type="project" value="InterPro"/>
</dbReference>
<dbReference type="Gene3D" id="3.40.30.10">
    <property type="entry name" value="Glutaredoxin"/>
    <property type="match status" value="1"/>
</dbReference>
<dbReference type="GO" id="GO:0030313">
    <property type="term" value="C:cell envelope"/>
    <property type="evidence" value="ECO:0007669"/>
    <property type="project" value="UniProtKB-SubCell"/>
</dbReference>
<reference evidence="8" key="1">
    <citation type="submission" date="2018-05" db="EMBL/GenBank/DDBJ databases">
        <authorList>
            <person name="Nie L."/>
        </authorList>
    </citation>
    <scope>NUCLEOTIDE SEQUENCE [LARGE SCALE GENOMIC DNA]</scope>
    <source>
        <strain evidence="8">NL</strain>
    </source>
</reference>
<organism evidence="7 8">
    <name type="scientific">Hymenobacter edaphi</name>
    <dbReference type="NCBI Taxonomy" id="2211146"/>
    <lineage>
        <taxon>Bacteria</taxon>
        <taxon>Pseudomonadati</taxon>
        <taxon>Bacteroidota</taxon>
        <taxon>Cytophagia</taxon>
        <taxon>Cytophagales</taxon>
        <taxon>Hymenobacteraceae</taxon>
        <taxon>Hymenobacter</taxon>
    </lineage>
</organism>
<feature type="signal peptide" evidence="5">
    <location>
        <begin position="1"/>
        <end position="29"/>
    </location>
</feature>
<dbReference type="Proteomes" id="UP000248553">
    <property type="component" value="Unassembled WGS sequence"/>
</dbReference>
<evidence type="ECO:0000259" key="6">
    <source>
        <dbReference type="PROSITE" id="PS51352"/>
    </source>
</evidence>
<keyword evidence="2" id="KW-0201">Cytochrome c-type biogenesis</keyword>